<name>A0A1H4GVG8_9BACI</name>
<feature type="transmembrane region" description="Helical" evidence="1">
    <location>
        <begin position="7"/>
        <end position="25"/>
    </location>
</feature>
<dbReference type="InterPro" id="IPR038503">
    <property type="entry name" value="SpoIIIAH_sf"/>
</dbReference>
<dbReference type="Gene3D" id="1.10.287.4300">
    <property type="entry name" value="Stage III sporulation protein AH-like"/>
    <property type="match status" value="1"/>
</dbReference>
<dbReference type="OrthoDB" id="2939102at2"/>
<keyword evidence="3" id="KW-1185">Reference proteome</keyword>
<evidence type="ECO:0000313" key="3">
    <source>
        <dbReference type="Proteomes" id="UP000198584"/>
    </source>
</evidence>
<dbReference type="Pfam" id="PF12685">
    <property type="entry name" value="SpoIIIAH"/>
    <property type="match status" value="1"/>
</dbReference>
<evidence type="ECO:0000313" key="2">
    <source>
        <dbReference type="EMBL" id="SEB12868.1"/>
    </source>
</evidence>
<dbReference type="Proteomes" id="UP000198584">
    <property type="component" value="Unassembled WGS sequence"/>
</dbReference>
<keyword evidence="1" id="KW-1133">Transmembrane helix</keyword>
<sequence length="182" mass="20557">MVKKQTVWLLTMLSLMIVLSVYYMTAPEGDEMAFINEEDVSQNENGEEMPADANGEGTAISQMSTEELFAAIRMEKQDARDKHHEQLSDIVASSDYSTEEKNDALQEMQQLQELQTKESILETTIQANAQYDDVLVRVEDDVINVTVKANELSKKETNNIIKMAVDEFGEKPVRVKFQPSSS</sequence>
<accession>A0A1H4GVG8</accession>
<dbReference type="AlphaFoldDB" id="A0A1H4GVG8"/>
<organism evidence="2 3">
    <name type="scientific">Thalassobacillus cyri</name>
    <dbReference type="NCBI Taxonomy" id="571932"/>
    <lineage>
        <taxon>Bacteria</taxon>
        <taxon>Bacillati</taxon>
        <taxon>Bacillota</taxon>
        <taxon>Bacilli</taxon>
        <taxon>Bacillales</taxon>
        <taxon>Bacillaceae</taxon>
        <taxon>Thalassobacillus</taxon>
    </lineage>
</organism>
<protein>
    <submittedName>
        <fullName evidence="2">Stage III sporulation protein AH</fullName>
    </submittedName>
</protein>
<dbReference type="EMBL" id="FNQR01000018">
    <property type="protein sequence ID" value="SEB12868.1"/>
    <property type="molecule type" value="Genomic_DNA"/>
</dbReference>
<keyword evidence="1" id="KW-0812">Transmembrane</keyword>
<gene>
    <name evidence="2" type="ORF">SAMN05421743_11850</name>
</gene>
<dbReference type="STRING" id="571932.SAMN05421743_11850"/>
<keyword evidence="1" id="KW-0472">Membrane</keyword>
<dbReference type="RefSeq" id="WP_093046264.1">
    <property type="nucleotide sequence ID" value="NZ_FNQR01000018.1"/>
</dbReference>
<proteinExistence type="predicted"/>
<evidence type="ECO:0000256" key="1">
    <source>
        <dbReference type="SAM" id="Phobius"/>
    </source>
</evidence>
<dbReference type="InterPro" id="IPR024232">
    <property type="entry name" value="SpoIIIAH"/>
</dbReference>
<reference evidence="2 3" key="1">
    <citation type="submission" date="2016-10" db="EMBL/GenBank/DDBJ databases">
        <authorList>
            <person name="de Groot N.N."/>
        </authorList>
    </citation>
    <scope>NUCLEOTIDE SEQUENCE [LARGE SCALE GENOMIC DNA]</scope>
    <source>
        <strain evidence="2 3">CCM7597</strain>
    </source>
</reference>